<keyword evidence="2" id="KW-1185">Reference proteome</keyword>
<accession>A0ABV3TX05</accession>
<sequence length="55" mass="6372">MTVMRSVCNSRLCSCVMAEDYYWASEKRFNFGKNSWVSVFQDLMHLGDVASSERV</sequence>
<reference evidence="1 2" key="1">
    <citation type="journal article" date="2011" name="Int. J. Syst. Evol. Microbiol.">
        <title>Zhongshania antarctica gen. nov., sp. nov. and Zhongshania guokunii sp. nov., gammaproteobacteria respectively isolated from coastal attached (fast) ice and surface seawater of the Antarctic.</title>
        <authorList>
            <person name="Li H.J."/>
            <person name="Zhang X.Y."/>
            <person name="Chen C.X."/>
            <person name="Zhang Y.J."/>
            <person name="Gao Z.M."/>
            <person name="Yu Y."/>
            <person name="Chen X.L."/>
            <person name="Chen B."/>
            <person name="Zhang Y.Z."/>
        </authorList>
    </citation>
    <scope>NUCLEOTIDE SEQUENCE [LARGE SCALE GENOMIC DNA]</scope>
    <source>
        <strain evidence="1 2">R06B22</strain>
    </source>
</reference>
<evidence type="ECO:0000313" key="2">
    <source>
        <dbReference type="Proteomes" id="UP001557484"/>
    </source>
</evidence>
<name>A0ABV3TX05_9GAMM</name>
<dbReference type="RefSeq" id="WP_368375591.1">
    <property type="nucleotide sequence ID" value="NZ_JBFRYB010000001.1"/>
</dbReference>
<evidence type="ECO:0000313" key="1">
    <source>
        <dbReference type="EMBL" id="MEX1665488.1"/>
    </source>
</evidence>
<proteinExistence type="predicted"/>
<dbReference type="EMBL" id="JBFRYB010000001">
    <property type="protein sequence ID" value="MEX1665488.1"/>
    <property type="molecule type" value="Genomic_DNA"/>
</dbReference>
<protein>
    <submittedName>
        <fullName evidence="1">Uncharacterized protein</fullName>
    </submittedName>
</protein>
<organism evidence="1 2">
    <name type="scientific">Zhongshania arctica</name>
    <dbReference type="NCBI Taxonomy" id="3238302"/>
    <lineage>
        <taxon>Bacteria</taxon>
        <taxon>Pseudomonadati</taxon>
        <taxon>Pseudomonadota</taxon>
        <taxon>Gammaproteobacteria</taxon>
        <taxon>Cellvibrionales</taxon>
        <taxon>Spongiibacteraceae</taxon>
        <taxon>Zhongshania</taxon>
    </lineage>
</organism>
<dbReference type="Proteomes" id="UP001557484">
    <property type="component" value="Unassembled WGS sequence"/>
</dbReference>
<comment type="caution">
    <text evidence="1">The sequence shown here is derived from an EMBL/GenBank/DDBJ whole genome shotgun (WGS) entry which is preliminary data.</text>
</comment>
<gene>
    <name evidence="1" type="ORF">AB4875_08295</name>
</gene>